<dbReference type="InterPro" id="IPR011008">
    <property type="entry name" value="Dimeric_a/b-barrel"/>
</dbReference>
<dbReference type="EMBL" id="PPCN01000020">
    <property type="protein sequence ID" value="POF27871.1"/>
    <property type="molecule type" value="Genomic_DNA"/>
</dbReference>
<name>A0A2S3UJN7_9HYPH</name>
<organism evidence="3 4">
    <name type="scientific">Roseibium marinum</name>
    <dbReference type="NCBI Taxonomy" id="281252"/>
    <lineage>
        <taxon>Bacteria</taxon>
        <taxon>Pseudomonadati</taxon>
        <taxon>Pseudomonadota</taxon>
        <taxon>Alphaproteobacteria</taxon>
        <taxon>Hyphomicrobiales</taxon>
        <taxon>Stappiaceae</taxon>
        <taxon>Roseibium</taxon>
    </lineage>
</organism>
<proteinExistence type="inferred from homology"/>
<evidence type="ECO:0000313" key="3">
    <source>
        <dbReference type="EMBL" id="POF27871.1"/>
    </source>
</evidence>
<evidence type="ECO:0000256" key="1">
    <source>
        <dbReference type="ARBA" id="ARBA00007689"/>
    </source>
</evidence>
<gene>
    <name evidence="3" type="ORF">CLV41_12031</name>
</gene>
<dbReference type="SUPFAM" id="SSF54909">
    <property type="entry name" value="Dimeric alpha+beta barrel"/>
    <property type="match status" value="1"/>
</dbReference>
<dbReference type="Pfam" id="PF03795">
    <property type="entry name" value="YCII"/>
    <property type="match status" value="1"/>
</dbReference>
<dbReference type="AlphaFoldDB" id="A0A2S3UJN7"/>
<keyword evidence="4" id="KW-1185">Reference proteome</keyword>
<evidence type="ECO:0000313" key="4">
    <source>
        <dbReference type="Proteomes" id="UP000236959"/>
    </source>
</evidence>
<sequence>MDAQDNPTAVPADAVREASKAMLQKQLYAIFTKPVNGLGPVFACIEDHLKFQVALEKDGILYAAGPMWTDDEESWEGEGLVVVRAASREAAIAIAERDPMHKSGARSFSVRPWMINEGSATIRLDFSSQTFEIT</sequence>
<dbReference type="RefSeq" id="WP_235867268.1">
    <property type="nucleotide sequence ID" value="NZ_PPCN01000020.1"/>
</dbReference>
<evidence type="ECO:0000259" key="2">
    <source>
        <dbReference type="Pfam" id="PF03795"/>
    </source>
</evidence>
<protein>
    <recommendedName>
        <fullName evidence="2">YCII-related domain-containing protein</fullName>
    </recommendedName>
</protein>
<accession>A0A2S3UJN7</accession>
<comment type="caution">
    <text evidence="3">The sequence shown here is derived from an EMBL/GenBank/DDBJ whole genome shotgun (WGS) entry which is preliminary data.</text>
</comment>
<dbReference type="InterPro" id="IPR005545">
    <property type="entry name" value="YCII"/>
</dbReference>
<feature type="domain" description="YCII-related" evidence="2">
    <location>
        <begin position="28"/>
        <end position="113"/>
    </location>
</feature>
<dbReference type="Proteomes" id="UP000236959">
    <property type="component" value="Unassembled WGS sequence"/>
</dbReference>
<reference evidence="3 4" key="1">
    <citation type="submission" date="2018-01" db="EMBL/GenBank/DDBJ databases">
        <title>Genomic Encyclopedia of Archaeal and Bacterial Type Strains, Phase II (KMG-II): from individual species to whole genera.</title>
        <authorList>
            <person name="Goeker M."/>
        </authorList>
    </citation>
    <scope>NUCLEOTIDE SEQUENCE [LARGE SCALE GENOMIC DNA]</scope>
    <source>
        <strain evidence="3 4">DSM 17023</strain>
    </source>
</reference>
<comment type="similarity">
    <text evidence="1">Belongs to the YciI family.</text>
</comment>
<dbReference type="Gene3D" id="3.30.70.1060">
    <property type="entry name" value="Dimeric alpha+beta barrel"/>
    <property type="match status" value="1"/>
</dbReference>